<evidence type="ECO:0000313" key="1">
    <source>
        <dbReference type="EMBL" id="EXZ31537.1"/>
    </source>
</evidence>
<gene>
    <name evidence="1" type="ORF">M136_4702</name>
</gene>
<dbReference type="EMBL" id="JGDJ01000002">
    <property type="protein sequence ID" value="EXZ31537.1"/>
    <property type="molecule type" value="Genomic_DNA"/>
</dbReference>
<dbReference type="GeneID" id="93557801"/>
<evidence type="ECO:0000313" key="2">
    <source>
        <dbReference type="Proteomes" id="UP000022082"/>
    </source>
</evidence>
<comment type="caution">
    <text evidence="1">The sequence shown here is derived from an EMBL/GenBank/DDBJ whole genome shotgun (WGS) entry which is preliminary data.</text>
</comment>
<dbReference type="Pfam" id="PF05069">
    <property type="entry name" value="Phage_tail_S"/>
    <property type="match status" value="1"/>
</dbReference>
<accession>A0A015YI10</accession>
<dbReference type="AlphaFoldDB" id="A0A015YI10"/>
<proteinExistence type="predicted"/>
<dbReference type="RefSeq" id="WP_005798293.1">
    <property type="nucleotide sequence ID" value="NZ_JGDJ01000002.1"/>
</dbReference>
<sequence>MNENVKKVVARILKDIQVEMSDEFDKNFERQAFFSEKWQRRKSPIRNEGRAILTDTGALRKSIGSRTTENSITFFTSLPYAAIHNDGGEIVVTKRMKRFFWHKYYEATGAFGRRKDGKLRKDKRNVRLDTEADFWMFMALKKAGSTIRIPRRRFLGTSPEVEKAVREIVEENLTEYFTIEYNIIRK</sequence>
<reference evidence="1 2" key="1">
    <citation type="submission" date="2014-02" db="EMBL/GenBank/DDBJ databases">
        <authorList>
            <person name="Sears C."/>
            <person name="Carroll K."/>
            <person name="Sack B.R."/>
            <person name="Qadri F."/>
            <person name="Myers L.L."/>
            <person name="Chung G.-T."/>
            <person name="Escheverria P."/>
            <person name="Fraser C.M."/>
            <person name="Sadzewicz L."/>
            <person name="Shefchek K.A."/>
            <person name="Tallon L."/>
            <person name="Das S.P."/>
            <person name="Daugherty S."/>
            <person name="Mongodin E.F."/>
        </authorList>
    </citation>
    <scope>NUCLEOTIDE SEQUENCE [LARGE SCALE GENOMIC DNA]</scope>
    <source>
        <strain evidence="1 2">S36L11</strain>
    </source>
</reference>
<organism evidence="1 2">
    <name type="scientific">Bacteroides fragilis str. S36L11</name>
    <dbReference type="NCBI Taxonomy" id="1339327"/>
    <lineage>
        <taxon>Bacteria</taxon>
        <taxon>Pseudomonadati</taxon>
        <taxon>Bacteroidota</taxon>
        <taxon>Bacteroidia</taxon>
        <taxon>Bacteroidales</taxon>
        <taxon>Bacteroidaceae</taxon>
        <taxon>Bacteroides</taxon>
    </lineage>
</organism>
<protein>
    <submittedName>
        <fullName evidence="1">Phage virion morphogenesis family protein</fullName>
    </submittedName>
</protein>
<dbReference type="PATRIC" id="fig|1339327.3.peg.12"/>
<name>A0A015YI10_BACFG</name>
<dbReference type="Proteomes" id="UP000022082">
    <property type="component" value="Unassembled WGS sequence"/>
</dbReference>
<dbReference type="InterPro" id="IPR006522">
    <property type="entry name" value="Phage_virion_morphogenesis"/>
</dbReference>